<sequence length="79" mass="8571">LLSQTPLKNIQVYPSSLKTESISLAAVSADQKTPDCVLSSLSSARLSGVLGRFDDIRSAKLAQRFQIPNVKVQTFGLHQ</sequence>
<dbReference type="AlphaFoldDB" id="A0A0B6XT38"/>
<organism evidence="1">
    <name type="scientific">Arion vulgaris</name>
    <dbReference type="NCBI Taxonomy" id="1028688"/>
    <lineage>
        <taxon>Eukaryota</taxon>
        <taxon>Metazoa</taxon>
        <taxon>Spiralia</taxon>
        <taxon>Lophotrochozoa</taxon>
        <taxon>Mollusca</taxon>
        <taxon>Gastropoda</taxon>
        <taxon>Heterobranchia</taxon>
        <taxon>Euthyneura</taxon>
        <taxon>Panpulmonata</taxon>
        <taxon>Eupulmonata</taxon>
        <taxon>Stylommatophora</taxon>
        <taxon>Helicina</taxon>
        <taxon>Arionoidea</taxon>
        <taxon>Arionidae</taxon>
        <taxon>Arion</taxon>
    </lineage>
</organism>
<gene>
    <name evidence="1" type="primary">ORF322</name>
</gene>
<feature type="non-terminal residue" evidence="1">
    <location>
        <position position="1"/>
    </location>
</feature>
<name>A0A0B6XT38_9EUPU</name>
<evidence type="ECO:0000313" key="1">
    <source>
        <dbReference type="EMBL" id="CEK46998.1"/>
    </source>
</evidence>
<dbReference type="EMBL" id="HACG01000133">
    <property type="protein sequence ID" value="CEK46998.1"/>
    <property type="molecule type" value="Transcribed_RNA"/>
</dbReference>
<reference evidence="1" key="1">
    <citation type="submission" date="2014-12" db="EMBL/GenBank/DDBJ databases">
        <title>Insight into the proteome of Arion vulgaris.</title>
        <authorList>
            <person name="Aradska J."/>
            <person name="Bulat T."/>
            <person name="Smidak R."/>
            <person name="Sarate P."/>
            <person name="Gangsoo J."/>
            <person name="Sialana F."/>
            <person name="Bilban M."/>
            <person name="Lubec G."/>
        </authorList>
    </citation>
    <scope>NUCLEOTIDE SEQUENCE</scope>
    <source>
        <tissue evidence="1">Skin</tissue>
    </source>
</reference>
<proteinExistence type="predicted"/>
<accession>A0A0B6XT38</accession>
<protein>
    <submittedName>
        <fullName evidence="1">Uncharacterized protein</fullName>
    </submittedName>
</protein>
<feature type="non-terminal residue" evidence="1">
    <location>
        <position position="79"/>
    </location>
</feature>